<dbReference type="Proteomes" id="UP001341281">
    <property type="component" value="Chromosome 05"/>
</dbReference>
<feature type="region of interest" description="Disordered" evidence="1">
    <location>
        <begin position="1"/>
        <end position="26"/>
    </location>
</feature>
<accession>A0AAQ3TTH9</accession>
<protein>
    <submittedName>
        <fullName evidence="2">Uncharacterized protein</fullName>
    </submittedName>
</protein>
<name>A0AAQ3TTH9_PASNO</name>
<reference evidence="2 3" key="1">
    <citation type="submission" date="2024-02" db="EMBL/GenBank/DDBJ databases">
        <title>High-quality chromosome-scale genome assembly of Pensacola bahiagrass (Paspalum notatum Flugge var. saurae).</title>
        <authorList>
            <person name="Vega J.M."/>
            <person name="Podio M."/>
            <person name="Orjuela J."/>
            <person name="Siena L.A."/>
            <person name="Pessino S.C."/>
            <person name="Combes M.C."/>
            <person name="Mariac C."/>
            <person name="Albertini E."/>
            <person name="Pupilli F."/>
            <person name="Ortiz J.P.A."/>
            <person name="Leblanc O."/>
        </authorList>
    </citation>
    <scope>NUCLEOTIDE SEQUENCE [LARGE SCALE GENOMIC DNA]</scope>
    <source>
        <strain evidence="2">R1</strain>
        <tissue evidence="2">Leaf</tissue>
    </source>
</reference>
<evidence type="ECO:0000313" key="3">
    <source>
        <dbReference type="Proteomes" id="UP001341281"/>
    </source>
</evidence>
<evidence type="ECO:0000313" key="2">
    <source>
        <dbReference type="EMBL" id="WVZ77737.1"/>
    </source>
</evidence>
<dbReference type="EMBL" id="CP144749">
    <property type="protein sequence ID" value="WVZ77737.1"/>
    <property type="molecule type" value="Genomic_DNA"/>
</dbReference>
<proteinExistence type="predicted"/>
<organism evidence="2 3">
    <name type="scientific">Paspalum notatum var. saurae</name>
    <dbReference type="NCBI Taxonomy" id="547442"/>
    <lineage>
        <taxon>Eukaryota</taxon>
        <taxon>Viridiplantae</taxon>
        <taxon>Streptophyta</taxon>
        <taxon>Embryophyta</taxon>
        <taxon>Tracheophyta</taxon>
        <taxon>Spermatophyta</taxon>
        <taxon>Magnoliopsida</taxon>
        <taxon>Liliopsida</taxon>
        <taxon>Poales</taxon>
        <taxon>Poaceae</taxon>
        <taxon>PACMAD clade</taxon>
        <taxon>Panicoideae</taxon>
        <taxon>Andropogonodae</taxon>
        <taxon>Paspaleae</taxon>
        <taxon>Paspalinae</taxon>
        <taxon>Paspalum</taxon>
    </lineage>
</organism>
<keyword evidence="3" id="KW-1185">Reference proteome</keyword>
<gene>
    <name evidence="2" type="ORF">U9M48_025564</name>
</gene>
<evidence type="ECO:0000256" key="1">
    <source>
        <dbReference type="SAM" id="MobiDB-lite"/>
    </source>
</evidence>
<dbReference type="AlphaFoldDB" id="A0AAQ3TTH9"/>
<sequence length="182" mass="19422">MRSLLLPTRSVTGAASWSNPSGSTPQSSLAASYGELFGDQWLHPSGSTRGGACYEMDGGVGPKGGRTRWLQLKECLLVLQPLATRGEALCEQLIDNVKALGHAPVAVNSMDPMASSSSRGHDDHQVVLKTWDLAATRRQQPKQTTTPQAGWILGRTVAPSRLLLRGCVLPAALSTTSPRHKN</sequence>
<feature type="compositionally biased region" description="Polar residues" evidence="1">
    <location>
        <begin position="9"/>
        <end position="26"/>
    </location>
</feature>